<keyword evidence="11" id="KW-1185">Reference proteome</keyword>
<reference evidence="11" key="1">
    <citation type="journal article" date="2014" name="Proc. Natl. Acad. Sci. U.S.A.">
        <title>Extensive sampling of basidiomycete genomes demonstrates inadequacy of the white-rot/brown-rot paradigm for wood decay fungi.</title>
        <authorList>
            <person name="Riley R."/>
            <person name="Salamov A.A."/>
            <person name="Brown D.W."/>
            <person name="Nagy L.G."/>
            <person name="Floudas D."/>
            <person name="Held B.W."/>
            <person name="Levasseur A."/>
            <person name="Lombard V."/>
            <person name="Morin E."/>
            <person name="Otillar R."/>
            <person name="Lindquist E.A."/>
            <person name="Sun H."/>
            <person name="LaButti K.M."/>
            <person name="Schmutz J."/>
            <person name="Jabbour D."/>
            <person name="Luo H."/>
            <person name="Baker S.E."/>
            <person name="Pisabarro A.G."/>
            <person name="Walton J.D."/>
            <person name="Blanchette R.A."/>
            <person name="Henrissat B."/>
            <person name="Martin F."/>
            <person name="Cullen D."/>
            <person name="Hibbett D.S."/>
            <person name="Grigoriev I.V."/>
        </authorList>
    </citation>
    <scope>NUCLEOTIDE SEQUENCE [LARGE SCALE GENOMIC DNA]</scope>
    <source>
        <strain evidence="11">MUCL 33604</strain>
    </source>
</reference>
<dbReference type="AlphaFoldDB" id="A0A067QHW9"/>
<organism evidence="10 11">
    <name type="scientific">Jaapia argillacea MUCL 33604</name>
    <dbReference type="NCBI Taxonomy" id="933084"/>
    <lineage>
        <taxon>Eukaryota</taxon>
        <taxon>Fungi</taxon>
        <taxon>Dikarya</taxon>
        <taxon>Basidiomycota</taxon>
        <taxon>Agaricomycotina</taxon>
        <taxon>Agaricomycetes</taxon>
        <taxon>Agaricomycetidae</taxon>
        <taxon>Jaapiales</taxon>
        <taxon>Jaapiaceae</taxon>
        <taxon>Jaapia</taxon>
    </lineage>
</organism>
<proteinExistence type="inferred from homology"/>
<comment type="similarity">
    <text evidence="3">Belongs to the YAE1 family.</text>
</comment>
<dbReference type="Proteomes" id="UP000027265">
    <property type="component" value="Unassembled WGS sequence"/>
</dbReference>
<sequence>MAGKFDLNGGDGSEMADESPWADEGDGVGYGSNPDVEWAKLSNDFTNAGYREGITAGKEASLQEGFDAGYAQTGAPLGRDIGLMRGTVAGLLSYVSLVSQGQDELVAEIRDISNQLANIRFSDIAPRDMEAEQHALEHLESTGEAVDENEELEGKRRMEELEDMLGSLGRGGVKRAGIEDVKRLKERLDSLCARLEVSCG</sequence>
<feature type="domain" description="Essential protein Yae1 N-terminal" evidence="9">
    <location>
        <begin position="49"/>
        <end position="88"/>
    </location>
</feature>
<dbReference type="InterPro" id="IPR038881">
    <property type="entry name" value="Yae1-like"/>
</dbReference>
<dbReference type="InterPro" id="IPR019191">
    <property type="entry name" value="Essential_protein_Yae1_N"/>
</dbReference>
<evidence type="ECO:0000256" key="2">
    <source>
        <dbReference type="ARBA" id="ARBA00004496"/>
    </source>
</evidence>
<evidence type="ECO:0000256" key="3">
    <source>
        <dbReference type="ARBA" id="ARBA00007096"/>
    </source>
</evidence>
<dbReference type="OrthoDB" id="20086at2759"/>
<comment type="subcellular location">
    <subcellularLocation>
        <location evidence="2">Cytoplasm</location>
    </subcellularLocation>
    <subcellularLocation>
        <location evidence="1">Nucleus</location>
    </subcellularLocation>
</comment>
<evidence type="ECO:0000256" key="7">
    <source>
        <dbReference type="ARBA" id="ARBA00023242"/>
    </source>
</evidence>
<dbReference type="GO" id="GO:0005634">
    <property type="term" value="C:nucleus"/>
    <property type="evidence" value="ECO:0007669"/>
    <property type="project" value="UniProtKB-SubCell"/>
</dbReference>
<evidence type="ECO:0000313" key="11">
    <source>
        <dbReference type="Proteomes" id="UP000027265"/>
    </source>
</evidence>
<name>A0A067QHW9_9AGAM</name>
<protein>
    <recommendedName>
        <fullName evidence="5">Protein YAE1</fullName>
    </recommendedName>
    <alternativeName>
        <fullName evidence="4">Protein yae1</fullName>
    </alternativeName>
</protein>
<keyword evidence="6" id="KW-0963">Cytoplasm</keyword>
<evidence type="ECO:0000313" key="10">
    <source>
        <dbReference type="EMBL" id="KDQ62206.1"/>
    </source>
</evidence>
<dbReference type="GO" id="GO:0005737">
    <property type="term" value="C:cytoplasm"/>
    <property type="evidence" value="ECO:0007669"/>
    <property type="project" value="UniProtKB-SubCell"/>
</dbReference>
<evidence type="ECO:0000256" key="1">
    <source>
        <dbReference type="ARBA" id="ARBA00004123"/>
    </source>
</evidence>
<gene>
    <name evidence="10" type="ORF">JAAARDRAFT_30106</name>
</gene>
<dbReference type="InParanoid" id="A0A067QHW9"/>
<keyword evidence="7" id="KW-0539">Nucleus</keyword>
<dbReference type="Pfam" id="PF09811">
    <property type="entry name" value="Yae1_N"/>
    <property type="match status" value="1"/>
</dbReference>
<evidence type="ECO:0000256" key="4">
    <source>
        <dbReference type="ARBA" id="ARBA00017286"/>
    </source>
</evidence>
<feature type="region of interest" description="Disordered" evidence="8">
    <location>
        <begin position="1"/>
        <end position="30"/>
    </location>
</feature>
<dbReference type="EMBL" id="KL197711">
    <property type="protein sequence ID" value="KDQ62206.1"/>
    <property type="molecule type" value="Genomic_DNA"/>
</dbReference>
<dbReference type="PANTHER" id="PTHR18829">
    <property type="entry name" value="PROTEIN YAE1 HOMOLOG"/>
    <property type="match status" value="1"/>
</dbReference>
<accession>A0A067QHW9</accession>
<dbReference type="HOGENOM" id="CLU_091047_0_0_1"/>
<dbReference type="STRING" id="933084.A0A067QHW9"/>
<evidence type="ECO:0000256" key="8">
    <source>
        <dbReference type="SAM" id="MobiDB-lite"/>
    </source>
</evidence>
<evidence type="ECO:0000256" key="6">
    <source>
        <dbReference type="ARBA" id="ARBA00022490"/>
    </source>
</evidence>
<evidence type="ECO:0000259" key="9">
    <source>
        <dbReference type="Pfam" id="PF09811"/>
    </source>
</evidence>
<dbReference type="PANTHER" id="PTHR18829:SF0">
    <property type="entry name" value="PROTEIN YAE1 HOMOLOG"/>
    <property type="match status" value="1"/>
</dbReference>
<feature type="compositionally biased region" description="Acidic residues" evidence="8">
    <location>
        <begin position="14"/>
        <end position="26"/>
    </location>
</feature>
<evidence type="ECO:0000256" key="5">
    <source>
        <dbReference type="ARBA" id="ARBA00018400"/>
    </source>
</evidence>